<sequence length="157" mass="17600">MAAKRVFVSISSKSKHWAQAYNSAESAVNVALDLIKQRGLVPQDVDTPRLLIEDKFGSRTHIVFDILHDSYRSETAHLPDEGHLPVIAVWLGTRESVQTATQGLRNKVNDEVRQWHTLMGAERNPPFFFDRSGGAFPIFMDPQAAAVELVHSHTNIQ</sequence>
<evidence type="ECO:0000313" key="2">
    <source>
        <dbReference type="Proteomes" id="UP000054481"/>
    </source>
</evidence>
<name>A0A0F7ZWR4_9HYPO</name>
<proteinExistence type="predicted"/>
<dbReference type="EMBL" id="KQ030717">
    <property type="protein sequence ID" value="KJZ69427.1"/>
    <property type="molecule type" value="Genomic_DNA"/>
</dbReference>
<reference evidence="1 2" key="1">
    <citation type="journal article" date="2014" name="Genome Biol. Evol.">
        <title>Comparative genomics and transcriptomics analyses reveal divergent lifestyle features of nematode endoparasitic fungus Hirsutella minnesotensis.</title>
        <authorList>
            <person name="Lai Y."/>
            <person name="Liu K."/>
            <person name="Zhang X."/>
            <person name="Zhang X."/>
            <person name="Li K."/>
            <person name="Wang N."/>
            <person name="Shu C."/>
            <person name="Wu Y."/>
            <person name="Wang C."/>
            <person name="Bushley K.E."/>
            <person name="Xiang M."/>
            <person name="Liu X."/>
        </authorList>
    </citation>
    <scope>NUCLEOTIDE SEQUENCE [LARGE SCALE GENOMIC DNA]</scope>
    <source>
        <strain evidence="1 2">3608</strain>
    </source>
</reference>
<organism evidence="1 2">
    <name type="scientific">Hirsutella minnesotensis 3608</name>
    <dbReference type="NCBI Taxonomy" id="1043627"/>
    <lineage>
        <taxon>Eukaryota</taxon>
        <taxon>Fungi</taxon>
        <taxon>Dikarya</taxon>
        <taxon>Ascomycota</taxon>
        <taxon>Pezizomycotina</taxon>
        <taxon>Sordariomycetes</taxon>
        <taxon>Hypocreomycetidae</taxon>
        <taxon>Hypocreales</taxon>
        <taxon>Ophiocordycipitaceae</taxon>
        <taxon>Hirsutella</taxon>
    </lineage>
</organism>
<dbReference type="AlphaFoldDB" id="A0A0F7ZWR4"/>
<dbReference type="OrthoDB" id="4358740at2759"/>
<dbReference type="Proteomes" id="UP000054481">
    <property type="component" value="Unassembled WGS sequence"/>
</dbReference>
<evidence type="ECO:0000313" key="1">
    <source>
        <dbReference type="EMBL" id="KJZ69427.1"/>
    </source>
</evidence>
<gene>
    <name evidence="1" type="ORF">HIM_11177</name>
</gene>
<protein>
    <submittedName>
        <fullName evidence="1">Uncharacterized protein</fullName>
    </submittedName>
</protein>
<accession>A0A0F7ZWR4</accession>
<keyword evidence="2" id="KW-1185">Reference proteome</keyword>